<feature type="compositionally biased region" description="Basic and acidic residues" evidence="1">
    <location>
        <begin position="42"/>
        <end position="66"/>
    </location>
</feature>
<accession>A0A395SE77</accession>
<name>A0A395SE77_9HYPO</name>
<protein>
    <submittedName>
        <fullName evidence="2">Uncharacterized protein</fullName>
    </submittedName>
</protein>
<comment type="caution">
    <text evidence="2">The sequence shown here is derived from an EMBL/GenBank/DDBJ whole genome shotgun (WGS) entry which is preliminary data.</text>
</comment>
<evidence type="ECO:0000313" key="2">
    <source>
        <dbReference type="EMBL" id="RGP70369.1"/>
    </source>
</evidence>
<dbReference type="Proteomes" id="UP000266234">
    <property type="component" value="Unassembled WGS sequence"/>
</dbReference>
<dbReference type="OrthoDB" id="5106543at2759"/>
<evidence type="ECO:0000256" key="1">
    <source>
        <dbReference type="SAM" id="MobiDB-lite"/>
    </source>
</evidence>
<feature type="compositionally biased region" description="Polar residues" evidence="1">
    <location>
        <begin position="11"/>
        <end position="24"/>
    </location>
</feature>
<feature type="region of interest" description="Disordered" evidence="1">
    <location>
        <begin position="1"/>
        <end position="69"/>
    </location>
</feature>
<gene>
    <name evidence="2" type="ORF">FLONG3_7438</name>
</gene>
<keyword evidence="3" id="KW-1185">Reference proteome</keyword>
<evidence type="ECO:0000313" key="3">
    <source>
        <dbReference type="Proteomes" id="UP000266234"/>
    </source>
</evidence>
<sequence length="216" mass="24065">MKRSVEKPMDASTQKVPTETSPSLVGQEGPFPGPDNQSKMKRSVERPAELSTHKIDEGTTKEEPESPTRWLTDVESDGPLLHHSFWGFVCPRFGTRDLVQKSFIGIYSNKTNEAGRCQSIRLIIVLASEVDFNCKCDVGAIGAGAQHSQDEWWKDKDPQAFNTYIAFVVPPSFDMAYILSRSNINTREIMTLASVVMILIVSGARWARPAFSASQR</sequence>
<organism evidence="2 3">
    <name type="scientific">Fusarium longipes</name>
    <dbReference type="NCBI Taxonomy" id="694270"/>
    <lineage>
        <taxon>Eukaryota</taxon>
        <taxon>Fungi</taxon>
        <taxon>Dikarya</taxon>
        <taxon>Ascomycota</taxon>
        <taxon>Pezizomycotina</taxon>
        <taxon>Sordariomycetes</taxon>
        <taxon>Hypocreomycetidae</taxon>
        <taxon>Hypocreales</taxon>
        <taxon>Nectriaceae</taxon>
        <taxon>Fusarium</taxon>
    </lineage>
</organism>
<proteinExistence type="predicted"/>
<dbReference type="EMBL" id="PXOG01000171">
    <property type="protein sequence ID" value="RGP70369.1"/>
    <property type="molecule type" value="Genomic_DNA"/>
</dbReference>
<dbReference type="AlphaFoldDB" id="A0A395SE77"/>
<reference evidence="2 3" key="1">
    <citation type="journal article" date="2018" name="PLoS Pathog.">
        <title>Evolution of structural diversity of trichothecenes, a family of toxins produced by plant pathogenic and entomopathogenic fungi.</title>
        <authorList>
            <person name="Proctor R.H."/>
            <person name="McCormick S.P."/>
            <person name="Kim H.S."/>
            <person name="Cardoza R.E."/>
            <person name="Stanley A.M."/>
            <person name="Lindo L."/>
            <person name="Kelly A."/>
            <person name="Brown D.W."/>
            <person name="Lee T."/>
            <person name="Vaughan M.M."/>
            <person name="Alexander N.J."/>
            <person name="Busman M."/>
            <person name="Gutierrez S."/>
        </authorList>
    </citation>
    <scope>NUCLEOTIDE SEQUENCE [LARGE SCALE GENOMIC DNA]</scope>
    <source>
        <strain evidence="2 3">NRRL 20695</strain>
    </source>
</reference>